<evidence type="ECO:0000313" key="15">
    <source>
        <dbReference type="Proteomes" id="UP000324091"/>
    </source>
</evidence>
<evidence type="ECO:0000259" key="12">
    <source>
        <dbReference type="SMART" id="SM00037"/>
    </source>
</evidence>
<feature type="transmembrane region" description="Helical" evidence="11">
    <location>
        <begin position="185"/>
        <end position="209"/>
    </location>
</feature>
<name>A0A5C6NIL1_9TELE</name>
<dbReference type="SMART" id="SM01089">
    <property type="entry name" value="Connexin_CCC"/>
    <property type="match status" value="2"/>
</dbReference>
<dbReference type="FunFam" id="1.20.1440.80:FF:000001">
    <property type="entry name" value="Gap junction alpha-1"/>
    <property type="match status" value="1"/>
</dbReference>
<comment type="similarity">
    <text evidence="10">Belongs to the connexin family.</text>
</comment>
<evidence type="ECO:0000256" key="9">
    <source>
        <dbReference type="ARBA" id="ARBA00023136"/>
    </source>
</evidence>
<gene>
    <name evidence="14" type="ORF">D4764_21G0003570</name>
</gene>
<evidence type="ECO:0000256" key="4">
    <source>
        <dbReference type="ARBA" id="ARBA00022475"/>
    </source>
</evidence>
<dbReference type="InterPro" id="IPR038359">
    <property type="entry name" value="Connexin_N_sf"/>
</dbReference>
<keyword evidence="6 10" id="KW-0303">Gap junction</keyword>
<sequence>MNWAFLEGLLSGVNKYSTAFGRIWLAIVFIFRLLVFLVACEKVWGDEQKDFDCNTLQPGCHNVCYDYYFPVSYTRLWSLQLIFVTCPSLLVTLHVSYRKDRERKHRLKHGENSPPLYDNTGKKRGGLWWTYFFSLLFKITVDVVFTLLLFYIYEATFFPPLVKCEEDPCPNVVDCYIARPTEKKIFTIFMVVTSFVCICLTVCEVFYLCGKRIWECSRGGCHPDREDSFLVRVPLDARNAVNKGSVAAEAAALDRDGEAFSPAPAYAIAVSQDPSDHGLREEPMDWKFLEGLLSGVNKYSTGFGRIWLSVVFVFRVLVFVVAAERVWSDDQGHFECNTRQPGCTNICYDYFFPISHIRLWALQLIFITCPSFMVVLHVAYREERERKYKAKHGEDARLYDNPGQKHGGLWWTYLLSLFTKTTFEMLFLFLLNYIYDSFKLPRKVQCDASPCPNLVDCYISRPTEKTVFTYFMVGASVLCVVLNICEILYLIAARVVNRKYRGSNRASSRKVHAAASAGCDGCKSSLVHD</sequence>
<accession>A0A5C6NIL1</accession>
<dbReference type="InterPro" id="IPR013092">
    <property type="entry name" value="Connexin_N"/>
</dbReference>
<proteinExistence type="inferred from homology"/>
<evidence type="ECO:0000256" key="8">
    <source>
        <dbReference type="ARBA" id="ARBA00022989"/>
    </source>
</evidence>
<dbReference type="InterPro" id="IPR017990">
    <property type="entry name" value="Connexin_CS"/>
</dbReference>
<feature type="domain" description="Connexin N-terminal" evidence="12">
    <location>
        <begin position="42"/>
        <end position="75"/>
    </location>
</feature>
<dbReference type="SMART" id="SM00037">
    <property type="entry name" value="CNX"/>
    <property type="match status" value="2"/>
</dbReference>
<feature type="transmembrane region" description="Helical" evidence="11">
    <location>
        <begin position="128"/>
        <end position="153"/>
    </location>
</feature>
<dbReference type="PROSITE" id="PS00408">
    <property type="entry name" value="CONNEXINS_2"/>
    <property type="match status" value="2"/>
</dbReference>
<feature type="domain" description="Connexin cysteine-rich" evidence="13">
    <location>
        <begin position="141"/>
        <end position="208"/>
    </location>
</feature>
<evidence type="ECO:0000256" key="11">
    <source>
        <dbReference type="SAM" id="Phobius"/>
    </source>
</evidence>
<evidence type="ECO:0000313" key="14">
    <source>
        <dbReference type="EMBL" id="TWW65457.1"/>
    </source>
</evidence>
<dbReference type="AlphaFoldDB" id="A0A5C6NIL1"/>
<dbReference type="PANTHER" id="PTHR11984:SF65">
    <property type="entry name" value="GAP JUNCTION BETA-3 PROTEIN"/>
    <property type="match status" value="1"/>
</dbReference>
<dbReference type="InterPro" id="IPR000500">
    <property type="entry name" value="Connexin"/>
</dbReference>
<comment type="function">
    <text evidence="10">One gap junction consists of a cluster of closely packed pairs of transmembrane channels, the connexons, through which materials of low MW diffuse from one cell to a neighboring cell.</text>
</comment>
<reference evidence="14 15" key="1">
    <citation type="submission" date="2019-04" db="EMBL/GenBank/DDBJ databases">
        <title>Chromosome genome assembly for Takifugu flavidus.</title>
        <authorList>
            <person name="Xiao S."/>
        </authorList>
    </citation>
    <scope>NUCLEOTIDE SEQUENCE [LARGE SCALE GENOMIC DNA]</scope>
    <source>
        <strain evidence="14">HTHZ2018</strain>
        <tissue evidence="14">Muscle</tissue>
    </source>
</reference>
<feature type="transmembrane region" description="Helical" evidence="11">
    <location>
        <begin position="468"/>
        <end position="491"/>
    </location>
</feature>
<keyword evidence="15" id="KW-1185">Reference proteome</keyword>
<dbReference type="Gene3D" id="1.20.1440.80">
    <property type="entry name" value="Gap junction channel protein cysteine-rich domain"/>
    <property type="match status" value="2"/>
</dbReference>
<comment type="caution">
    <text evidence="14">The sequence shown here is derived from an EMBL/GenBank/DDBJ whole genome shotgun (WGS) entry which is preliminary data.</text>
</comment>
<evidence type="ECO:0000256" key="2">
    <source>
        <dbReference type="ARBA" id="ARBA00004651"/>
    </source>
</evidence>
<dbReference type="GO" id="GO:0005922">
    <property type="term" value="C:connexin complex"/>
    <property type="evidence" value="ECO:0007669"/>
    <property type="project" value="InterPro"/>
</dbReference>
<feature type="transmembrane region" description="Helical" evidence="11">
    <location>
        <begin position="306"/>
        <end position="323"/>
    </location>
</feature>
<dbReference type="PANTHER" id="PTHR11984">
    <property type="entry name" value="CONNEXIN"/>
    <property type="match status" value="1"/>
</dbReference>
<organism evidence="14 15">
    <name type="scientific">Takifugu flavidus</name>
    <name type="common">sansaifugu</name>
    <dbReference type="NCBI Taxonomy" id="433684"/>
    <lineage>
        <taxon>Eukaryota</taxon>
        <taxon>Metazoa</taxon>
        <taxon>Chordata</taxon>
        <taxon>Craniata</taxon>
        <taxon>Vertebrata</taxon>
        <taxon>Euteleostomi</taxon>
        <taxon>Actinopterygii</taxon>
        <taxon>Neopterygii</taxon>
        <taxon>Teleostei</taxon>
        <taxon>Neoteleostei</taxon>
        <taxon>Acanthomorphata</taxon>
        <taxon>Eupercaria</taxon>
        <taxon>Tetraodontiformes</taxon>
        <taxon>Tetradontoidea</taxon>
        <taxon>Tetraodontidae</taxon>
        <taxon>Takifugu</taxon>
    </lineage>
</organism>
<keyword evidence="4" id="KW-1003">Cell membrane</keyword>
<feature type="transmembrane region" description="Helical" evidence="11">
    <location>
        <begin position="360"/>
        <end position="380"/>
    </location>
</feature>
<evidence type="ECO:0000256" key="6">
    <source>
        <dbReference type="ARBA" id="ARBA00022868"/>
    </source>
</evidence>
<dbReference type="PROSITE" id="PS00407">
    <property type="entry name" value="CONNEXINS_1"/>
    <property type="match status" value="2"/>
</dbReference>
<evidence type="ECO:0000256" key="10">
    <source>
        <dbReference type="RuleBase" id="RU000630"/>
    </source>
</evidence>
<evidence type="ECO:0000256" key="5">
    <source>
        <dbReference type="ARBA" id="ARBA00022692"/>
    </source>
</evidence>
<keyword evidence="7" id="KW-0965">Cell junction</keyword>
<evidence type="ECO:0000256" key="3">
    <source>
        <dbReference type="ARBA" id="ARBA00011455"/>
    </source>
</evidence>
<comment type="subunit">
    <text evidence="3 10">A connexon is composed of a hexamer of connexins.</text>
</comment>
<dbReference type="EMBL" id="RHFK02000014">
    <property type="protein sequence ID" value="TWW65457.1"/>
    <property type="molecule type" value="Genomic_DNA"/>
</dbReference>
<evidence type="ECO:0000256" key="1">
    <source>
        <dbReference type="ARBA" id="ARBA00004610"/>
    </source>
</evidence>
<feature type="transmembrane region" description="Helical" evidence="11">
    <location>
        <begin position="410"/>
        <end position="435"/>
    </location>
</feature>
<keyword evidence="5 10" id="KW-0812">Transmembrane</keyword>
<dbReference type="Pfam" id="PF00029">
    <property type="entry name" value="Connexin"/>
    <property type="match status" value="2"/>
</dbReference>
<keyword evidence="8 11" id="KW-1133">Transmembrane helix</keyword>
<dbReference type="PRINTS" id="PR00206">
    <property type="entry name" value="CONNEXIN"/>
</dbReference>
<feature type="transmembrane region" description="Helical" evidence="11">
    <location>
        <begin position="77"/>
        <end position="97"/>
    </location>
</feature>
<feature type="transmembrane region" description="Helical" evidence="11">
    <location>
        <begin position="20"/>
        <end position="39"/>
    </location>
</feature>
<evidence type="ECO:0000259" key="13">
    <source>
        <dbReference type="SMART" id="SM01089"/>
    </source>
</evidence>
<evidence type="ECO:0000256" key="7">
    <source>
        <dbReference type="ARBA" id="ARBA00022949"/>
    </source>
</evidence>
<feature type="domain" description="Connexin cysteine-rich" evidence="13">
    <location>
        <begin position="423"/>
        <end position="490"/>
    </location>
</feature>
<dbReference type="GO" id="GO:0007267">
    <property type="term" value="P:cell-cell signaling"/>
    <property type="evidence" value="ECO:0007669"/>
    <property type="project" value="TreeGrafter"/>
</dbReference>
<protein>
    <recommendedName>
        <fullName evidence="10">Gap junction protein</fullName>
    </recommendedName>
</protein>
<feature type="domain" description="Connexin N-terminal" evidence="12">
    <location>
        <begin position="325"/>
        <end position="358"/>
    </location>
</feature>
<dbReference type="InterPro" id="IPR019570">
    <property type="entry name" value="Connexin_CCC"/>
</dbReference>
<dbReference type="Proteomes" id="UP000324091">
    <property type="component" value="Chromosome 21"/>
</dbReference>
<comment type="subcellular location">
    <subcellularLocation>
        <location evidence="1">Cell junction</location>
        <location evidence="1">Gap junction</location>
    </subcellularLocation>
    <subcellularLocation>
        <location evidence="2 10">Cell membrane</location>
        <topology evidence="2 10">Multi-pass membrane protein</topology>
    </subcellularLocation>
</comment>
<dbReference type="GO" id="GO:0005243">
    <property type="term" value="F:gap junction channel activity"/>
    <property type="evidence" value="ECO:0007669"/>
    <property type="project" value="TreeGrafter"/>
</dbReference>
<keyword evidence="9 11" id="KW-0472">Membrane</keyword>